<dbReference type="AlphaFoldDB" id="A0A242A1Z0"/>
<dbReference type="InterPro" id="IPR010982">
    <property type="entry name" value="Lambda_DNA-bd_dom_sf"/>
</dbReference>
<dbReference type="InterPro" id="IPR011990">
    <property type="entry name" value="TPR-like_helical_dom_sf"/>
</dbReference>
<dbReference type="NCBIfam" id="TIGR01716">
    <property type="entry name" value="RGG_Cterm"/>
    <property type="match status" value="1"/>
</dbReference>
<accession>A0A242A1Z0</accession>
<dbReference type="GO" id="GO:0003677">
    <property type="term" value="F:DNA binding"/>
    <property type="evidence" value="ECO:0007669"/>
    <property type="project" value="InterPro"/>
</dbReference>
<dbReference type="InterPro" id="IPR053163">
    <property type="entry name" value="HTH-type_regulator_Rgg"/>
</dbReference>
<evidence type="ECO:0000313" key="3">
    <source>
        <dbReference type="Proteomes" id="UP000195043"/>
    </source>
</evidence>
<feature type="domain" description="HTH cro/C1-type" evidence="1">
    <location>
        <begin position="8"/>
        <end position="61"/>
    </location>
</feature>
<evidence type="ECO:0000259" key="1">
    <source>
        <dbReference type="PROSITE" id="PS50943"/>
    </source>
</evidence>
<dbReference type="PROSITE" id="PS50943">
    <property type="entry name" value="HTH_CROC1"/>
    <property type="match status" value="1"/>
</dbReference>
<dbReference type="Gene3D" id="1.25.40.10">
    <property type="entry name" value="Tetratricopeptide repeat domain"/>
    <property type="match status" value="1"/>
</dbReference>
<sequence length="312" mass="36507">MKSYGATIKAIRKSKGLLLKELVDEQLSLSLLSQFENEKTTISCERFHLLLDKLEVRFDEFQLLQTGQTHSIKQAEIRSYVVAMGPVSRLEELEALEAKYQKLLLYHQQHYSLELDHLLQLFRFDFLMKQDILSGLPTLAAYEKYSDCLFGARQYLLNTDTWGVYELRLFARVSVSMEAPLLWRCLQLAMKKSDQFSKLSGNQDILYETFATVFSVFCFFKKTDYAEKTLRLWRKRVSREEHIQEAVFLPFYEGWVAWLKKEDRAEACMDQTLNFLEMLGLTGKLAEYQELKQLVLNDNFPGILLNDPLLSE</sequence>
<dbReference type="STRING" id="1834191.A5886_000099"/>
<gene>
    <name evidence="2" type="ORF">A5886_000099</name>
</gene>
<evidence type="ECO:0000313" key="2">
    <source>
        <dbReference type="EMBL" id="OTN75055.1"/>
    </source>
</evidence>
<dbReference type="Proteomes" id="UP000195043">
    <property type="component" value="Unassembled WGS sequence"/>
</dbReference>
<dbReference type="InterPro" id="IPR010057">
    <property type="entry name" value="Transcription_activator_Rgg_C"/>
</dbReference>
<organism evidence="2 3">
    <name type="scientific">Candidatus Enterococcus testudinis</name>
    <dbReference type="NCBI Taxonomy" id="1834191"/>
    <lineage>
        <taxon>Bacteria</taxon>
        <taxon>Bacillati</taxon>
        <taxon>Bacillota</taxon>
        <taxon>Bacilli</taxon>
        <taxon>Lactobacillales</taxon>
        <taxon>Enterococcaceae</taxon>
        <taxon>Enterococcus</taxon>
    </lineage>
</organism>
<name>A0A242A1Z0_9ENTE</name>
<keyword evidence="3" id="KW-1185">Reference proteome</keyword>
<protein>
    <recommendedName>
        <fullName evidence="1">HTH cro/C1-type domain-containing protein</fullName>
    </recommendedName>
</protein>
<dbReference type="SUPFAM" id="SSF47413">
    <property type="entry name" value="lambda repressor-like DNA-binding domains"/>
    <property type="match status" value="1"/>
</dbReference>
<comment type="caution">
    <text evidence="2">The sequence shown here is derived from an EMBL/GenBank/DDBJ whole genome shotgun (WGS) entry which is preliminary data.</text>
</comment>
<reference evidence="2 3" key="1">
    <citation type="submission" date="2017-05" db="EMBL/GenBank/DDBJ databases">
        <title>The Genome Sequence of Enterococcus sp. 8G7_MSG3316.</title>
        <authorList>
            <consortium name="The Broad Institute Genomics Platform"/>
            <consortium name="The Broad Institute Genomic Center for Infectious Diseases"/>
            <person name="Earl A."/>
            <person name="Manson A."/>
            <person name="Schwartman J."/>
            <person name="Gilmore M."/>
            <person name="Abouelleil A."/>
            <person name="Cao P."/>
            <person name="Chapman S."/>
            <person name="Cusick C."/>
            <person name="Shea T."/>
            <person name="Young S."/>
            <person name="Neafsey D."/>
            <person name="Nusbaum C."/>
            <person name="Birren B."/>
        </authorList>
    </citation>
    <scope>NUCLEOTIDE SEQUENCE [LARGE SCALE GENOMIC DNA]</scope>
    <source>
        <strain evidence="2 3">8G7_MSG3316</strain>
    </source>
</reference>
<dbReference type="OrthoDB" id="2360592at2"/>
<dbReference type="RefSeq" id="WP_086273158.1">
    <property type="nucleotide sequence ID" value="NZ_NGKU01000001.1"/>
</dbReference>
<proteinExistence type="predicted"/>
<dbReference type="InterPro" id="IPR001387">
    <property type="entry name" value="Cro/C1-type_HTH"/>
</dbReference>
<dbReference type="CDD" id="cd00093">
    <property type="entry name" value="HTH_XRE"/>
    <property type="match status" value="1"/>
</dbReference>
<dbReference type="PANTHER" id="PTHR37038">
    <property type="entry name" value="TRANSCRIPTIONAL REGULATOR-RELATED"/>
    <property type="match status" value="1"/>
</dbReference>
<dbReference type="Pfam" id="PF21259">
    <property type="entry name" value="Rgg_C"/>
    <property type="match status" value="1"/>
</dbReference>
<dbReference type="EMBL" id="NGKU01000001">
    <property type="protein sequence ID" value="OTN75055.1"/>
    <property type="molecule type" value="Genomic_DNA"/>
</dbReference>